<dbReference type="EMBL" id="RXOF01000007">
    <property type="protein sequence ID" value="RTQ49239.1"/>
    <property type="molecule type" value="Genomic_DNA"/>
</dbReference>
<accession>A0A3S0QHN1</accession>
<name>A0A3S0QHN1_9BACT</name>
<dbReference type="Proteomes" id="UP000282184">
    <property type="component" value="Unassembled WGS sequence"/>
</dbReference>
<evidence type="ECO:0000313" key="1">
    <source>
        <dbReference type="EMBL" id="RTQ49239.1"/>
    </source>
</evidence>
<gene>
    <name evidence="1" type="ORF">EJV47_13925</name>
</gene>
<dbReference type="RefSeq" id="WP_126693770.1">
    <property type="nucleotide sequence ID" value="NZ_RXOF01000007.1"/>
</dbReference>
<keyword evidence="2" id="KW-1185">Reference proteome</keyword>
<evidence type="ECO:0008006" key="3">
    <source>
        <dbReference type="Google" id="ProtNLM"/>
    </source>
</evidence>
<evidence type="ECO:0000313" key="2">
    <source>
        <dbReference type="Proteomes" id="UP000282184"/>
    </source>
</evidence>
<dbReference type="PROSITE" id="PS51257">
    <property type="entry name" value="PROKAR_LIPOPROTEIN"/>
    <property type="match status" value="1"/>
</dbReference>
<dbReference type="AlphaFoldDB" id="A0A3S0QHN1"/>
<dbReference type="OrthoDB" id="1429200at2"/>
<comment type="caution">
    <text evidence="1">The sequence shown here is derived from an EMBL/GenBank/DDBJ whole genome shotgun (WGS) entry which is preliminary data.</text>
</comment>
<proteinExistence type="predicted"/>
<protein>
    <recommendedName>
        <fullName evidence="3">Lipoprotein</fullName>
    </recommendedName>
</protein>
<reference evidence="1 2" key="1">
    <citation type="submission" date="2018-12" db="EMBL/GenBank/DDBJ databases">
        <title>Hymenobacter gummosus sp. nov., isolated from a spring.</title>
        <authorList>
            <person name="Nie L."/>
        </authorList>
    </citation>
    <scope>NUCLEOTIDE SEQUENCE [LARGE SCALE GENOMIC DNA]</scope>
    <source>
        <strain evidence="1 2">KCTC 52166</strain>
    </source>
</reference>
<sequence length="196" mass="21288">MRKLLAFLSPLLAAATGCGDCTPVEPTADERAWVGAYQPGQQLTFRSNRGATNVLTMEAIKEMRSNQDCNKLESGPYQPLRLTLILSSATNYGGEQGPSFTLQLDKTTPEREATLLFNLAGLLGNKSDVPGGKVFTLLPAPVTLAGGRSYPNAYAIRNGQNAIYLRGSQLRAAYWDQRAGLLRYELETGEVFDLAN</sequence>
<organism evidence="1 2">
    <name type="scientific">Hymenobacter gummosus</name>
    <dbReference type="NCBI Taxonomy" id="1776032"/>
    <lineage>
        <taxon>Bacteria</taxon>
        <taxon>Pseudomonadati</taxon>
        <taxon>Bacteroidota</taxon>
        <taxon>Cytophagia</taxon>
        <taxon>Cytophagales</taxon>
        <taxon>Hymenobacteraceae</taxon>
        <taxon>Hymenobacter</taxon>
    </lineage>
</organism>